<reference evidence="2" key="1">
    <citation type="journal article" date="2019" name="Int. J. Syst. Evol. Microbiol.">
        <title>The Global Catalogue of Microorganisms (GCM) 10K type strain sequencing project: providing services to taxonomists for standard genome sequencing and annotation.</title>
        <authorList>
            <consortium name="The Broad Institute Genomics Platform"/>
            <consortium name="The Broad Institute Genome Sequencing Center for Infectious Disease"/>
            <person name="Wu L."/>
            <person name="Ma J."/>
        </authorList>
    </citation>
    <scope>NUCLEOTIDE SEQUENCE [LARGE SCALE GENOMIC DNA]</scope>
    <source>
        <strain evidence="2">SHR3</strain>
    </source>
</reference>
<evidence type="ECO:0000313" key="1">
    <source>
        <dbReference type="EMBL" id="MFC5771075.1"/>
    </source>
</evidence>
<keyword evidence="2" id="KW-1185">Reference proteome</keyword>
<comment type="caution">
    <text evidence="1">The sequence shown here is derived from an EMBL/GenBank/DDBJ whole genome shotgun (WGS) entry which is preliminary data.</text>
</comment>
<evidence type="ECO:0000313" key="2">
    <source>
        <dbReference type="Proteomes" id="UP001595974"/>
    </source>
</evidence>
<organism evidence="1 2">
    <name type="scientific">Thauera sinica</name>
    <dbReference type="NCBI Taxonomy" id="2665146"/>
    <lineage>
        <taxon>Bacteria</taxon>
        <taxon>Pseudomonadati</taxon>
        <taxon>Pseudomonadota</taxon>
        <taxon>Betaproteobacteria</taxon>
        <taxon>Rhodocyclales</taxon>
        <taxon>Zoogloeaceae</taxon>
        <taxon>Thauera</taxon>
    </lineage>
</organism>
<dbReference type="EMBL" id="JBHSOG010000068">
    <property type="protein sequence ID" value="MFC5771075.1"/>
    <property type="molecule type" value="Genomic_DNA"/>
</dbReference>
<sequence>MSEALERVIAEQQKEIDRLRLMEKNNADRWQHENKSVERMALAAFSVLNHPESPECHFELKQAVMAMGFCPRCEWRPCECECQYDD</sequence>
<gene>
    <name evidence="1" type="ORF">ACFPTN_16970</name>
</gene>
<protein>
    <submittedName>
        <fullName evidence="1">Uncharacterized protein</fullName>
    </submittedName>
</protein>
<proteinExistence type="predicted"/>
<dbReference type="RefSeq" id="WP_157748697.1">
    <property type="nucleotide sequence ID" value="NZ_JBHSOG010000068.1"/>
</dbReference>
<dbReference type="Proteomes" id="UP001595974">
    <property type="component" value="Unassembled WGS sequence"/>
</dbReference>
<accession>A0ABW1AUX5</accession>
<name>A0ABW1AUX5_9RHOO</name>